<reference evidence="1 2" key="2">
    <citation type="submission" date="2020-06" db="EMBL/GenBank/DDBJ databases">
        <title>Ramlibacter rhizophilus sp. nov., isolated from rhizosphere soil of national flower Mugunghwa from South Korea.</title>
        <authorList>
            <person name="Zheng-Fei Y."/>
            <person name="Huan T."/>
        </authorList>
    </citation>
    <scope>NUCLEOTIDE SEQUENCE [LARGE SCALE GENOMIC DNA]</scope>
    <source>
        <strain evidence="1 2">B156</strain>
    </source>
</reference>
<accession>A0A849K2I1</accession>
<dbReference type="AlphaFoldDB" id="A0A849K2I1"/>
<evidence type="ECO:0000313" key="2">
    <source>
        <dbReference type="Proteomes" id="UP000552954"/>
    </source>
</evidence>
<gene>
    <name evidence="1" type="ORF">HK415_05230</name>
</gene>
<dbReference type="RefSeq" id="WP_171557072.1">
    <property type="nucleotide sequence ID" value="NZ_JABFCS010000001.1"/>
</dbReference>
<organism evidence="1 2">
    <name type="scientific">Ramlibacter montanisoli</name>
    <dbReference type="NCBI Taxonomy" id="2732512"/>
    <lineage>
        <taxon>Bacteria</taxon>
        <taxon>Pseudomonadati</taxon>
        <taxon>Pseudomonadota</taxon>
        <taxon>Betaproteobacteria</taxon>
        <taxon>Burkholderiales</taxon>
        <taxon>Comamonadaceae</taxon>
        <taxon>Ramlibacter</taxon>
    </lineage>
</organism>
<sequence>MTTSKTTAGHQVLKDRSAGLSPRQRAALILFDGKRTVQDVLAVTSPTGVTPADIDRLVQMGLVAEQGAAVRPPEFGPDSQPASLWVSVSPAPSANERYLRAYEVGIQLTAELGTRASHLLLAVEAAESLDELVELAPRLRAALLPLQFARFEAALHGR</sequence>
<proteinExistence type="predicted"/>
<comment type="caution">
    <text evidence="1">The sequence shown here is derived from an EMBL/GenBank/DDBJ whole genome shotgun (WGS) entry which is preliminary data.</text>
</comment>
<reference evidence="1 2" key="1">
    <citation type="submission" date="2020-05" db="EMBL/GenBank/DDBJ databases">
        <authorList>
            <person name="Khan S.A."/>
            <person name="Jeon C.O."/>
            <person name="Chun B.H."/>
        </authorList>
    </citation>
    <scope>NUCLEOTIDE SEQUENCE [LARGE SCALE GENOMIC DNA]</scope>
    <source>
        <strain evidence="1 2">B156</strain>
    </source>
</reference>
<protein>
    <submittedName>
        <fullName evidence="1">Uncharacterized protein</fullName>
    </submittedName>
</protein>
<evidence type="ECO:0000313" key="1">
    <source>
        <dbReference type="EMBL" id="NNU42702.1"/>
    </source>
</evidence>
<dbReference type="EMBL" id="JABFCS010000001">
    <property type="protein sequence ID" value="NNU42702.1"/>
    <property type="molecule type" value="Genomic_DNA"/>
</dbReference>
<dbReference type="Proteomes" id="UP000552954">
    <property type="component" value="Unassembled WGS sequence"/>
</dbReference>
<keyword evidence="2" id="KW-1185">Reference proteome</keyword>
<name>A0A849K2I1_9BURK</name>